<keyword evidence="1" id="KW-0732">Signal</keyword>
<dbReference type="Proteomes" id="UP000770889">
    <property type="component" value="Unassembled WGS sequence"/>
</dbReference>
<accession>A0A944M695</accession>
<dbReference type="InterPro" id="IPR018707">
    <property type="entry name" value="LpxR"/>
</dbReference>
<sequence>MSNNKRYPLPISFIMLALLLAPHLAVAHEQDNEHATDSAVTKEAYNTGWQFYFDNDISFSDEKDRNYTGGVALTLTGKRATEYWFSLDNWLNGMDRAIGFQKEEEKDAIERHAIEFGLTIFTPDDIVEADAIEDDHPYANMLFLSNSQSRTYLQRGIIFQSTLLIGLLGSSLGEEVQKAMHNLTGSDQPRGWHNQISNGGELTAKYSVAAQKILLSHQGDVSFDIRGGVEAGIGYSTDINGSISFRLGKLETPWWSFTPHQSEYISIGQTFGEAASNSTNQPELFLWGGLNLKYRLYNAILQGQFRGSAVTFDRDELEPVILNVWLGATKTFSNGLGISFVMRKQNNEIEGSNRDDPFWSGLIISKTY</sequence>
<evidence type="ECO:0000256" key="1">
    <source>
        <dbReference type="SAM" id="SignalP"/>
    </source>
</evidence>
<dbReference type="Pfam" id="PF09982">
    <property type="entry name" value="LpxR"/>
    <property type="match status" value="1"/>
</dbReference>
<name>A0A944M695_9GAMM</name>
<evidence type="ECO:0000313" key="3">
    <source>
        <dbReference type="Proteomes" id="UP000770889"/>
    </source>
</evidence>
<dbReference type="EMBL" id="JAHHGM010000003">
    <property type="protein sequence ID" value="MBT2988251.1"/>
    <property type="molecule type" value="Genomic_DNA"/>
</dbReference>
<organism evidence="2 3">
    <name type="scientific">Candidatus Thiodiazotropha taylori</name>
    <dbReference type="NCBI Taxonomy" id="2792791"/>
    <lineage>
        <taxon>Bacteria</taxon>
        <taxon>Pseudomonadati</taxon>
        <taxon>Pseudomonadota</taxon>
        <taxon>Gammaproteobacteria</taxon>
        <taxon>Chromatiales</taxon>
        <taxon>Sedimenticolaceae</taxon>
        <taxon>Candidatus Thiodiazotropha</taxon>
    </lineage>
</organism>
<evidence type="ECO:0000313" key="2">
    <source>
        <dbReference type="EMBL" id="MBT2988251.1"/>
    </source>
</evidence>
<reference evidence="2 3" key="1">
    <citation type="submission" date="2021-05" db="EMBL/GenBank/DDBJ databases">
        <title>Genetic and Functional Diversity in Clade A Lucinid endosymbionts from the Bahamas.</title>
        <authorList>
            <person name="Giani N.M."/>
            <person name="Engel A.S."/>
            <person name="Campbell B.J."/>
        </authorList>
    </citation>
    <scope>NUCLEOTIDE SEQUENCE [LARGE SCALE GENOMIC DNA]</scope>
    <source>
        <strain evidence="2">LUC16012Gg_MoonRockCtena</strain>
    </source>
</reference>
<feature type="signal peptide" evidence="1">
    <location>
        <begin position="1"/>
        <end position="27"/>
    </location>
</feature>
<dbReference type="Gene3D" id="2.40.128.140">
    <property type="entry name" value="Outer membrane protein"/>
    <property type="match status" value="1"/>
</dbReference>
<dbReference type="InterPro" id="IPR037107">
    <property type="entry name" value="Put_OMP_sf"/>
</dbReference>
<feature type="chain" id="PRO_5037254320" evidence="1">
    <location>
        <begin position="28"/>
        <end position="368"/>
    </location>
</feature>
<comment type="caution">
    <text evidence="2">The sequence shown here is derived from an EMBL/GenBank/DDBJ whole genome shotgun (WGS) entry which is preliminary data.</text>
</comment>
<gene>
    <name evidence="2" type="ORF">KME65_04750</name>
</gene>
<dbReference type="AlphaFoldDB" id="A0A944M695"/>
<protein>
    <submittedName>
        <fullName evidence="2">Lipid A deacylase LpxR family protein</fullName>
    </submittedName>
</protein>
<proteinExistence type="predicted"/>